<feature type="region of interest" description="Disordered" evidence="12">
    <location>
        <begin position="22"/>
        <end position="114"/>
    </location>
</feature>
<keyword evidence="9" id="KW-0408">Iron</keyword>
<dbReference type="EMBL" id="CP021069">
    <property type="protein sequence ID" value="AWG32916.1"/>
    <property type="molecule type" value="Genomic_DNA"/>
</dbReference>
<dbReference type="InterPro" id="IPR005122">
    <property type="entry name" value="Uracil-DNA_glycosylase-like"/>
</dbReference>
<dbReference type="GO" id="GO:0046872">
    <property type="term" value="F:metal ion binding"/>
    <property type="evidence" value="ECO:0007669"/>
    <property type="project" value="UniProtKB-KW"/>
</dbReference>
<evidence type="ECO:0000256" key="6">
    <source>
        <dbReference type="ARBA" id="ARBA00022723"/>
    </source>
</evidence>
<dbReference type="PANTHER" id="PTHR33693">
    <property type="entry name" value="TYPE-5 URACIL-DNA GLYCOSYLASE"/>
    <property type="match status" value="1"/>
</dbReference>
<dbReference type="Gene3D" id="3.40.470.10">
    <property type="entry name" value="Uracil-DNA glycosylase-like domain"/>
    <property type="match status" value="1"/>
</dbReference>
<dbReference type="SMART" id="SM00987">
    <property type="entry name" value="UreE_C"/>
    <property type="match status" value="1"/>
</dbReference>
<comment type="similarity">
    <text evidence="2">Belongs to the uracil-DNA glycosylase (UDG) superfamily. Type 4 (UDGa) family.</text>
</comment>
<accession>A0AAD0J7H2</accession>
<dbReference type="GO" id="GO:0051539">
    <property type="term" value="F:4 iron, 4 sulfur cluster binding"/>
    <property type="evidence" value="ECO:0007669"/>
    <property type="project" value="UniProtKB-KW"/>
</dbReference>
<comment type="catalytic activity">
    <reaction evidence="1">
        <text>Hydrolyzes single-stranded DNA or mismatched double-stranded DNA and polynucleotides, releasing free uracil.</text>
        <dbReference type="EC" id="3.2.2.27"/>
    </reaction>
</comment>
<keyword evidence="11" id="KW-0234">DNA repair</keyword>
<dbReference type="SUPFAM" id="SSF52141">
    <property type="entry name" value="Uracil-DNA glycosylase-like"/>
    <property type="match status" value="1"/>
</dbReference>
<evidence type="ECO:0000256" key="3">
    <source>
        <dbReference type="ARBA" id="ARBA00012030"/>
    </source>
</evidence>
<dbReference type="EC" id="3.2.2.27" evidence="3"/>
<evidence type="ECO:0000256" key="10">
    <source>
        <dbReference type="ARBA" id="ARBA00023014"/>
    </source>
</evidence>
<evidence type="ECO:0000256" key="2">
    <source>
        <dbReference type="ARBA" id="ARBA00006521"/>
    </source>
</evidence>
<organism evidence="14 15">
    <name type="scientific">Burkholderia cenocepacia</name>
    <dbReference type="NCBI Taxonomy" id="95486"/>
    <lineage>
        <taxon>Bacteria</taxon>
        <taxon>Pseudomonadati</taxon>
        <taxon>Pseudomonadota</taxon>
        <taxon>Betaproteobacteria</taxon>
        <taxon>Burkholderiales</taxon>
        <taxon>Burkholderiaceae</taxon>
        <taxon>Burkholderia</taxon>
        <taxon>Burkholderia cepacia complex</taxon>
    </lineage>
</organism>
<evidence type="ECO:0000313" key="14">
    <source>
        <dbReference type="EMBL" id="AWG32916.1"/>
    </source>
</evidence>
<feature type="compositionally biased region" description="Low complexity" evidence="12">
    <location>
        <begin position="27"/>
        <end position="70"/>
    </location>
</feature>
<reference evidence="14 15" key="1">
    <citation type="submission" date="2017-04" db="EMBL/GenBank/DDBJ databases">
        <title>Complete genome sequence of Burkholderia cenocepacia PC184 Midwest clone.</title>
        <authorList>
            <person name="Mulks M.H."/>
            <person name="Cooper V.S."/>
        </authorList>
    </citation>
    <scope>NUCLEOTIDE SEQUENCE [LARGE SCALE GENOMIC DNA]</scope>
    <source>
        <strain evidence="14 15">PC184 Mulks</strain>
    </source>
</reference>
<evidence type="ECO:0000256" key="11">
    <source>
        <dbReference type="ARBA" id="ARBA00023204"/>
    </source>
</evidence>
<evidence type="ECO:0000256" key="9">
    <source>
        <dbReference type="ARBA" id="ARBA00023004"/>
    </source>
</evidence>
<evidence type="ECO:0000256" key="4">
    <source>
        <dbReference type="ARBA" id="ARBA00019403"/>
    </source>
</evidence>
<evidence type="ECO:0000256" key="1">
    <source>
        <dbReference type="ARBA" id="ARBA00001400"/>
    </source>
</evidence>
<dbReference type="NCBIfam" id="TIGR00758">
    <property type="entry name" value="UDG_fam4"/>
    <property type="match status" value="1"/>
</dbReference>
<keyword evidence="8" id="KW-0378">Hydrolase</keyword>
<dbReference type="InterPro" id="IPR005273">
    <property type="entry name" value="Ura-DNA_glyco_family4"/>
</dbReference>
<dbReference type="SMART" id="SM00986">
    <property type="entry name" value="UDG"/>
    <property type="match status" value="1"/>
</dbReference>
<gene>
    <name evidence="14" type="ORF">B9Z07_30110</name>
</gene>
<name>A0AAD0J7H2_9BURK</name>
<keyword evidence="5" id="KW-0004">4Fe-4S</keyword>
<dbReference type="CDD" id="cd10030">
    <property type="entry name" value="UDG-F4_TTUDGA_SPO1dp_like"/>
    <property type="match status" value="1"/>
</dbReference>
<dbReference type="InterPro" id="IPR036895">
    <property type="entry name" value="Uracil-DNA_glycosylase-like_sf"/>
</dbReference>
<dbReference type="InterPro" id="IPR051536">
    <property type="entry name" value="UDG_Type-4/5"/>
</dbReference>
<evidence type="ECO:0000256" key="5">
    <source>
        <dbReference type="ARBA" id="ARBA00022485"/>
    </source>
</evidence>
<dbReference type="Proteomes" id="UP000244809">
    <property type="component" value="Chromosome 3"/>
</dbReference>
<evidence type="ECO:0000256" key="12">
    <source>
        <dbReference type="SAM" id="MobiDB-lite"/>
    </source>
</evidence>
<evidence type="ECO:0000259" key="13">
    <source>
        <dbReference type="SMART" id="SM00986"/>
    </source>
</evidence>
<dbReference type="RefSeq" id="WP_006478465.1">
    <property type="nucleotide sequence ID" value="NZ_CADEUB010000004.1"/>
</dbReference>
<keyword evidence="10" id="KW-0411">Iron-sulfur</keyword>
<dbReference type="GO" id="GO:0006281">
    <property type="term" value="P:DNA repair"/>
    <property type="evidence" value="ECO:0007669"/>
    <property type="project" value="UniProtKB-KW"/>
</dbReference>
<protein>
    <recommendedName>
        <fullName evidence="4">Type-4 uracil-DNA glycosylase</fullName>
        <ecNumber evidence="3">3.2.2.27</ecNumber>
    </recommendedName>
</protein>
<keyword evidence="6" id="KW-0479">Metal-binding</keyword>
<evidence type="ECO:0000256" key="8">
    <source>
        <dbReference type="ARBA" id="ARBA00022801"/>
    </source>
</evidence>
<proteinExistence type="inferred from homology"/>
<sequence>MAWGEAALEELGLAQIWVRRGQRADEGAAADAPAVAQTAAPDDGSAVAAERPVRAARAPGQDDAPAAVARGVGGGLPARDAGVSAHGLVEGDRPPVRAASPASTDTMPPKDDVPPAADDDFAWFDAAPPGESVPVPLAESRPAGTPVAVLDWDALAARVADCTLCRLCEKRTNTVFGVGDREADWMLIGEAPGENEDKQGEPFVGQAGKLLDNMLQSLALKRGDNVYIANVIKCRPPGNRNPEPDEVASCEPYLQRQVALVKPKLIVALGRFAAQTLLKTDASIASLRGRVHAYEGVPVIVTYHPAYLLRSLQDKSKAWADLCLARDTFKRAESADTNGPAGP</sequence>
<keyword evidence="7" id="KW-0227">DNA damage</keyword>
<feature type="domain" description="Uracil-DNA glycosylase-like" evidence="13">
    <location>
        <begin position="176"/>
        <end position="323"/>
    </location>
</feature>
<evidence type="ECO:0000313" key="15">
    <source>
        <dbReference type="Proteomes" id="UP000244809"/>
    </source>
</evidence>
<dbReference type="GO" id="GO:0004844">
    <property type="term" value="F:uracil DNA N-glycosylase activity"/>
    <property type="evidence" value="ECO:0007669"/>
    <property type="project" value="UniProtKB-EC"/>
</dbReference>
<evidence type="ECO:0000256" key="7">
    <source>
        <dbReference type="ARBA" id="ARBA00022763"/>
    </source>
</evidence>
<dbReference type="Pfam" id="PF03167">
    <property type="entry name" value="UDG"/>
    <property type="match status" value="1"/>
</dbReference>
<dbReference type="PANTHER" id="PTHR33693:SF1">
    <property type="entry name" value="TYPE-4 URACIL-DNA GLYCOSYLASE"/>
    <property type="match status" value="1"/>
</dbReference>
<dbReference type="AlphaFoldDB" id="A0AAD0J7H2"/>